<keyword evidence="2" id="KW-1185">Reference proteome</keyword>
<organism evidence="1 2">
    <name type="scientific">Polyangium fumosum</name>
    <dbReference type="NCBI Taxonomy" id="889272"/>
    <lineage>
        <taxon>Bacteria</taxon>
        <taxon>Pseudomonadati</taxon>
        <taxon>Myxococcota</taxon>
        <taxon>Polyangia</taxon>
        <taxon>Polyangiales</taxon>
        <taxon>Polyangiaceae</taxon>
        <taxon>Polyangium</taxon>
    </lineage>
</organism>
<dbReference type="PROSITE" id="PS51257">
    <property type="entry name" value="PROKAR_LIPOPROTEIN"/>
    <property type="match status" value="1"/>
</dbReference>
<dbReference type="AlphaFoldDB" id="A0A4U1J9N8"/>
<evidence type="ECO:0000313" key="1">
    <source>
        <dbReference type="EMBL" id="TKD04521.1"/>
    </source>
</evidence>
<name>A0A4U1J9N8_9BACT</name>
<gene>
    <name evidence="1" type="ORF">E8A74_23230</name>
</gene>
<dbReference type="Proteomes" id="UP000309215">
    <property type="component" value="Unassembled WGS sequence"/>
</dbReference>
<evidence type="ECO:0000313" key="2">
    <source>
        <dbReference type="Proteomes" id="UP000309215"/>
    </source>
</evidence>
<evidence type="ECO:0008006" key="3">
    <source>
        <dbReference type="Google" id="ProtNLM"/>
    </source>
</evidence>
<reference evidence="1 2" key="1">
    <citation type="submission" date="2019-04" db="EMBL/GenBank/DDBJ databases">
        <authorList>
            <person name="Li Y."/>
            <person name="Wang J."/>
        </authorList>
    </citation>
    <scope>NUCLEOTIDE SEQUENCE [LARGE SCALE GENOMIC DNA]</scope>
    <source>
        <strain evidence="1 2">DSM 14668</strain>
    </source>
</reference>
<sequence>MKHSALFLTLVLSVASASGCRRHGADGINFEHQHDLAYKAFVEDAPPAEASRVEIHEALELPDAFFYDQHAATPETRFTAAPGYPSEEHPHRVVGMISLKERVDVSGYDEEGLKAAWNNEALRARREKLLAAEAARHGANALYLTSSVTDRWARMPERKRTYYAVSLAPESPKYPDVETLLGRLALAKDGYHEVKRFTAKLEDLRDRAPETIQLKRGHCYMLAIAFHPEPIERKFSEVTSINFTYKVPNPEVFPGIPHNDASAGGFSKLHDGHKDRFYSKHFLDGIWSRTGAGDIACPVYRAQPAELSFTTFDGSALKNPPKFEAGRGTADFVVYEHKLTPEKFNEKACIRCYDVARECSYREPLSACADLNKCLQTAGVALGVCADRYR</sequence>
<comment type="caution">
    <text evidence="1">The sequence shown here is derived from an EMBL/GenBank/DDBJ whole genome shotgun (WGS) entry which is preliminary data.</text>
</comment>
<protein>
    <recommendedName>
        <fullName evidence="3">Lipoprotein</fullName>
    </recommendedName>
</protein>
<dbReference type="EMBL" id="SSMQ01000024">
    <property type="protein sequence ID" value="TKD04521.1"/>
    <property type="molecule type" value="Genomic_DNA"/>
</dbReference>
<proteinExistence type="predicted"/>
<accession>A0A4U1J9N8</accession>
<dbReference type="RefSeq" id="WP_136931246.1">
    <property type="nucleotide sequence ID" value="NZ_SSMQ01000024.1"/>
</dbReference>